<dbReference type="GO" id="GO:0003677">
    <property type="term" value="F:DNA binding"/>
    <property type="evidence" value="ECO:0007669"/>
    <property type="project" value="UniProtKB-KW"/>
</dbReference>
<dbReference type="NCBIfam" id="TIGR00614">
    <property type="entry name" value="recQ_fam"/>
    <property type="match status" value="1"/>
</dbReference>
<dbReference type="SMART" id="SM00490">
    <property type="entry name" value="HELICc"/>
    <property type="match status" value="1"/>
</dbReference>
<dbReference type="InterPro" id="IPR002121">
    <property type="entry name" value="HRDC_dom"/>
</dbReference>
<dbReference type="PANTHER" id="PTHR13710">
    <property type="entry name" value="DNA HELICASE RECQ FAMILY MEMBER"/>
    <property type="match status" value="1"/>
</dbReference>
<dbReference type="SMART" id="SM00956">
    <property type="entry name" value="RQC"/>
    <property type="match status" value="1"/>
</dbReference>
<dbReference type="GO" id="GO:0009378">
    <property type="term" value="F:four-way junction helicase activity"/>
    <property type="evidence" value="ECO:0007669"/>
    <property type="project" value="TreeGrafter"/>
</dbReference>
<dbReference type="GO" id="GO:0016787">
    <property type="term" value="F:hydrolase activity"/>
    <property type="evidence" value="ECO:0007669"/>
    <property type="project" value="UniProtKB-KW"/>
</dbReference>
<dbReference type="SMART" id="SM00487">
    <property type="entry name" value="DEXDc"/>
    <property type="match status" value="1"/>
</dbReference>
<dbReference type="CDD" id="cd18794">
    <property type="entry name" value="SF2_C_RecQ"/>
    <property type="match status" value="1"/>
</dbReference>
<dbReference type="InterPro" id="IPR006293">
    <property type="entry name" value="DNA_helicase_ATP-dep_RecQ_bac"/>
</dbReference>
<dbReference type="InterPro" id="IPR044876">
    <property type="entry name" value="HRDC_dom_sf"/>
</dbReference>
<dbReference type="GO" id="GO:0005737">
    <property type="term" value="C:cytoplasm"/>
    <property type="evidence" value="ECO:0007669"/>
    <property type="project" value="TreeGrafter"/>
</dbReference>
<evidence type="ECO:0000256" key="2">
    <source>
        <dbReference type="ARBA" id="ARBA00001947"/>
    </source>
</evidence>
<dbReference type="Gene3D" id="1.10.10.10">
    <property type="entry name" value="Winged helix-like DNA-binding domain superfamily/Winged helix DNA-binding domain"/>
    <property type="match status" value="1"/>
</dbReference>
<dbReference type="InterPro" id="IPR018982">
    <property type="entry name" value="RQC_domain"/>
</dbReference>
<comment type="catalytic activity">
    <reaction evidence="15">
        <text>Couples ATP hydrolysis with the unwinding of duplex DNA by translocating in the 3'-5' direction.</text>
        <dbReference type="EC" id="5.6.2.4"/>
    </reaction>
</comment>
<dbReference type="GO" id="GO:0006281">
    <property type="term" value="P:DNA repair"/>
    <property type="evidence" value="ECO:0007669"/>
    <property type="project" value="UniProtKB-KW"/>
</dbReference>
<dbReference type="CDD" id="cd17920">
    <property type="entry name" value="DEXHc_RecQ"/>
    <property type="match status" value="1"/>
</dbReference>
<dbReference type="InterPro" id="IPR032284">
    <property type="entry name" value="RecQ_Zn-bd"/>
</dbReference>
<evidence type="ECO:0000256" key="7">
    <source>
        <dbReference type="ARBA" id="ARBA00022801"/>
    </source>
</evidence>
<evidence type="ECO:0000256" key="4">
    <source>
        <dbReference type="ARBA" id="ARBA00022723"/>
    </source>
</evidence>
<keyword evidence="13" id="KW-0234">DNA repair</keyword>
<dbReference type="Pfam" id="PF00270">
    <property type="entry name" value="DEAD"/>
    <property type="match status" value="1"/>
</dbReference>
<comment type="similarity">
    <text evidence="3">Belongs to the helicase family. RecQ subfamily.</text>
</comment>
<reference evidence="20" key="1">
    <citation type="submission" date="2020-08" db="EMBL/GenBank/DDBJ databases">
        <authorList>
            <person name="Liu C."/>
            <person name="Sun Q."/>
        </authorList>
    </citation>
    <scope>NUCLEOTIDE SEQUENCE</scope>
    <source>
        <strain evidence="20">BX16</strain>
    </source>
</reference>
<dbReference type="NCBIfam" id="TIGR01389">
    <property type="entry name" value="recQ"/>
    <property type="match status" value="1"/>
</dbReference>
<dbReference type="AlphaFoldDB" id="A0A923SMS2"/>
<keyword evidence="10" id="KW-0067">ATP-binding</keyword>
<dbReference type="Pfam" id="PF00271">
    <property type="entry name" value="Helicase_C"/>
    <property type="match status" value="1"/>
</dbReference>
<evidence type="ECO:0000259" key="18">
    <source>
        <dbReference type="PROSITE" id="PS51192"/>
    </source>
</evidence>
<evidence type="ECO:0000256" key="12">
    <source>
        <dbReference type="ARBA" id="ARBA00023172"/>
    </source>
</evidence>
<feature type="domain" description="Helicase C-terminal" evidence="19">
    <location>
        <begin position="214"/>
        <end position="368"/>
    </location>
</feature>
<dbReference type="SUPFAM" id="SSF46785">
    <property type="entry name" value="Winged helix' DNA-binding domain"/>
    <property type="match status" value="1"/>
</dbReference>
<dbReference type="Pfam" id="PF00570">
    <property type="entry name" value="HRDC"/>
    <property type="match status" value="1"/>
</dbReference>
<evidence type="ECO:0000256" key="6">
    <source>
        <dbReference type="ARBA" id="ARBA00022763"/>
    </source>
</evidence>
<evidence type="ECO:0000313" key="21">
    <source>
        <dbReference type="Proteomes" id="UP000644115"/>
    </source>
</evidence>
<comment type="caution">
    <text evidence="20">The sequence shown here is derived from an EMBL/GenBank/DDBJ whole genome shotgun (WGS) entry which is preliminary data.</text>
</comment>
<evidence type="ECO:0000256" key="8">
    <source>
        <dbReference type="ARBA" id="ARBA00022806"/>
    </source>
</evidence>
<dbReference type="GO" id="GO:0046872">
    <property type="term" value="F:metal ion binding"/>
    <property type="evidence" value="ECO:0007669"/>
    <property type="project" value="UniProtKB-KW"/>
</dbReference>
<keyword evidence="8 20" id="KW-0347">Helicase</keyword>
<keyword evidence="14" id="KW-0413">Isomerase</keyword>
<proteinExistence type="inferred from homology"/>
<feature type="domain" description="Helicase ATP-binding" evidence="18">
    <location>
        <begin position="24"/>
        <end position="193"/>
    </location>
</feature>
<dbReference type="InterPro" id="IPR014001">
    <property type="entry name" value="Helicase_ATP-bd"/>
</dbReference>
<gene>
    <name evidence="20" type="primary">recQ</name>
    <name evidence="20" type="ORF">H8876_05225</name>
</gene>
<evidence type="ECO:0000256" key="14">
    <source>
        <dbReference type="ARBA" id="ARBA00023235"/>
    </source>
</evidence>
<comment type="cofactor">
    <cofactor evidence="2">
        <name>Zn(2+)</name>
        <dbReference type="ChEBI" id="CHEBI:29105"/>
    </cofactor>
</comment>
<comment type="cofactor">
    <cofactor evidence="1">
        <name>Mg(2+)</name>
        <dbReference type="ChEBI" id="CHEBI:18420"/>
    </cofactor>
</comment>
<dbReference type="GO" id="GO:0030894">
    <property type="term" value="C:replisome"/>
    <property type="evidence" value="ECO:0007669"/>
    <property type="project" value="TreeGrafter"/>
</dbReference>
<dbReference type="InterPro" id="IPR036390">
    <property type="entry name" value="WH_DNA-bd_sf"/>
</dbReference>
<keyword evidence="11" id="KW-0238">DNA-binding</keyword>
<dbReference type="InterPro" id="IPR010997">
    <property type="entry name" value="HRDC-like_sf"/>
</dbReference>
<dbReference type="EC" id="5.6.2.4" evidence="16"/>
<keyword evidence="6" id="KW-0227">DNA damage</keyword>
<dbReference type="GO" id="GO:0005524">
    <property type="term" value="F:ATP binding"/>
    <property type="evidence" value="ECO:0007669"/>
    <property type="project" value="UniProtKB-KW"/>
</dbReference>
<evidence type="ECO:0000256" key="16">
    <source>
        <dbReference type="NCBIfam" id="TIGR01389"/>
    </source>
</evidence>
<dbReference type="FunFam" id="3.40.50.300:FF:001389">
    <property type="entry name" value="ATP-dependent DNA helicase RecQ"/>
    <property type="match status" value="1"/>
</dbReference>
<organism evidence="20 21">
    <name type="scientific">Lentihominibacter faecis</name>
    <dbReference type="NCBI Taxonomy" id="2764712"/>
    <lineage>
        <taxon>Bacteria</taxon>
        <taxon>Bacillati</taxon>
        <taxon>Bacillota</taxon>
        <taxon>Clostridia</taxon>
        <taxon>Peptostreptococcales</taxon>
        <taxon>Anaerovoracaceae</taxon>
        <taxon>Lentihominibacter</taxon>
    </lineage>
</organism>
<dbReference type="SUPFAM" id="SSF52540">
    <property type="entry name" value="P-loop containing nucleoside triphosphate hydrolases"/>
    <property type="match status" value="1"/>
</dbReference>
<dbReference type="Proteomes" id="UP000644115">
    <property type="component" value="Unassembled WGS sequence"/>
</dbReference>
<keyword evidence="5" id="KW-0547">Nucleotide-binding</keyword>
<dbReference type="GO" id="GO:0006260">
    <property type="term" value="P:DNA replication"/>
    <property type="evidence" value="ECO:0007669"/>
    <property type="project" value="InterPro"/>
</dbReference>
<dbReference type="Gene3D" id="3.40.50.300">
    <property type="entry name" value="P-loop containing nucleotide triphosphate hydrolases"/>
    <property type="match status" value="2"/>
</dbReference>
<evidence type="ECO:0000256" key="5">
    <source>
        <dbReference type="ARBA" id="ARBA00022741"/>
    </source>
</evidence>
<dbReference type="PANTHER" id="PTHR13710:SF105">
    <property type="entry name" value="ATP-DEPENDENT DNA HELICASE Q1"/>
    <property type="match status" value="1"/>
</dbReference>
<dbReference type="InterPro" id="IPR036388">
    <property type="entry name" value="WH-like_DNA-bd_sf"/>
</dbReference>
<dbReference type="Gene3D" id="1.10.150.80">
    <property type="entry name" value="HRDC domain"/>
    <property type="match status" value="1"/>
</dbReference>
<evidence type="ECO:0000256" key="1">
    <source>
        <dbReference type="ARBA" id="ARBA00001946"/>
    </source>
</evidence>
<name>A0A923SMS2_9FIRM</name>
<keyword evidence="4" id="KW-0479">Metal-binding</keyword>
<evidence type="ECO:0000259" key="19">
    <source>
        <dbReference type="PROSITE" id="PS51194"/>
    </source>
</evidence>
<dbReference type="Pfam" id="PF09382">
    <property type="entry name" value="RQC"/>
    <property type="match status" value="1"/>
</dbReference>
<evidence type="ECO:0000256" key="3">
    <source>
        <dbReference type="ARBA" id="ARBA00005446"/>
    </source>
</evidence>
<evidence type="ECO:0000256" key="13">
    <source>
        <dbReference type="ARBA" id="ARBA00023204"/>
    </source>
</evidence>
<dbReference type="PROSITE" id="PS50967">
    <property type="entry name" value="HRDC"/>
    <property type="match status" value="1"/>
</dbReference>
<sequence>MDKFSALKYYYGYDTFKEGQAEVIDQLLAGRDALCIMPTGAGKSVCYQIPALLQSGTTIVVSPLISLMKDQVNTLLQMDISAAYINSSLSLQEYRETLREMKQNGYRIVYVAPERLHSEAFLKVCSQIQIPFLAVDEAHCISQWGQDFRPSYLTIRDFTERLPDRPTIGAFTATATPDVRQDIEELLDLEDPFSVTTTFDRPNLSFTVRHPDSKDKELLKTLKGRRDQSGIVYCSKRKDVERVCDMLNARGFEATRYHAGLDDKERMENQDDFIFDRKRIMVATNAFGMGIDKSDVSFVIHYNMPKNIESYYQEAGRAGRDGSKADCILLYAPSDVNTIKFFIENPMPREDLDEDTLAEIKEKDYERLRQMTFYATTRDCLREFILRYFGERAPHYCGNCSNCLTEFEKVDYTVQAQMILSCVYRCEERYGITMICDVLRGSQNQRVLHAGLNDLSTYGLLSDTPYKKIRQMIDALLTDGFLRMEEGEYPVLRLTAASSEILRGQRRVETEFVREAVELRNDRTDGQAVEDKALLAKLKKLRLQLARTFSVPAYVIFTDVSLQDMCRYQPQTKDALLDMKGVGEAKAAKYGERFLEVIREHVIQQGQEEKQASEE</sequence>
<dbReference type="InterPro" id="IPR011545">
    <property type="entry name" value="DEAD/DEAH_box_helicase_dom"/>
</dbReference>
<dbReference type="InterPro" id="IPR001650">
    <property type="entry name" value="Helicase_C-like"/>
</dbReference>
<evidence type="ECO:0000313" key="20">
    <source>
        <dbReference type="EMBL" id="MBC5999396.1"/>
    </source>
</evidence>
<evidence type="ECO:0000256" key="15">
    <source>
        <dbReference type="ARBA" id="ARBA00034617"/>
    </source>
</evidence>
<evidence type="ECO:0000259" key="17">
    <source>
        <dbReference type="PROSITE" id="PS50967"/>
    </source>
</evidence>
<accession>A0A923SMS2</accession>
<dbReference type="SUPFAM" id="SSF47819">
    <property type="entry name" value="HRDC-like"/>
    <property type="match status" value="1"/>
</dbReference>
<dbReference type="PROSITE" id="PS51192">
    <property type="entry name" value="HELICASE_ATP_BIND_1"/>
    <property type="match status" value="1"/>
</dbReference>
<dbReference type="GO" id="GO:0006310">
    <property type="term" value="P:DNA recombination"/>
    <property type="evidence" value="ECO:0007669"/>
    <property type="project" value="UniProtKB-UniRule"/>
</dbReference>
<evidence type="ECO:0000256" key="11">
    <source>
        <dbReference type="ARBA" id="ARBA00023125"/>
    </source>
</evidence>
<dbReference type="RefSeq" id="WP_249286835.1">
    <property type="nucleotide sequence ID" value="NZ_JACRWC010000065.1"/>
</dbReference>
<keyword evidence="9" id="KW-0862">Zinc</keyword>
<evidence type="ECO:0000256" key="9">
    <source>
        <dbReference type="ARBA" id="ARBA00022833"/>
    </source>
</evidence>
<dbReference type="EMBL" id="JACRWC010000065">
    <property type="protein sequence ID" value="MBC5999396.1"/>
    <property type="molecule type" value="Genomic_DNA"/>
</dbReference>
<dbReference type="Pfam" id="PF16124">
    <property type="entry name" value="RecQ_Zn_bind"/>
    <property type="match status" value="1"/>
</dbReference>
<feature type="domain" description="HRDC" evidence="17">
    <location>
        <begin position="528"/>
        <end position="608"/>
    </location>
</feature>
<dbReference type="SMART" id="SM00341">
    <property type="entry name" value="HRDC"/>
    <property type="match status" value="1"/>
</dbReference>
<evidence type="ECO:0000256" key="10">
    <source>
        <dbReference type="ARBA" id="ARBA00022840"/>
    </source>
</evidence>
<dbReference type="GO" id="GO:0043138">
    <property type="term" value="F:3'-5' DNA helicase activity"/>
    <property type="evidence" value="ECO:0007669"/>
    <property type="project" value="UniProtKB-EC"/>
</dbReference>
<protein>
    <recommendedName>
        <fullName evidence="16">DNA helicase RecQ</fullName>
        <ecNumber evidence="16">5.6.2.4</ecNumber>
    </recommendedName>
</protein>
<dbReference type="GO" id="GO:0043590">
    <property type="term" value="C:bacterial nucleoid"/>
    <property type="evidence" value="ECO:0007669"/>
    <property type="project" value="TreeGrafter"/>
</dbReference>
<keyword evidence="7 20" id="KW-0378">Hydrolase</keyword>
<dbReference type="InterPro" id="IPR027417">
    <property type="entry name" value="P-loop_NTPase"/>
</dbReference>
<keyword evidence="21" id="KW-1185">Reference proteome</keyword>
<dbReference type="GO" id="GO:0009432">
    <property type="term" value="P:SOS response"/>
    <property type="evidence" value="ECO:0007669"/>
    <property type="project" value="UniProtKB-UniRule"/>
</dbReference>
<dbReference type="PROSITE" id="PS51194">
    <property type="entry name" value="HELICASE_CTER"/>
    <property type="match status" value="1"/>
</dbReference>
<keyword evidence="12" id="KW-0233">DNA recombination</keyword>
<dbReference type="InterPro" id="IPR004589">
    <property type="entry name" value="DNA_helicase_ATP-dep_RecQ"/>
</dbReference>